<dbReference type="Gene3D" id="1.10.10.10">
    <property type="entry name" value="Winged helix-like DNA-binding domain superfamily/Winged helix DNA-binding domain"/>
    <property type="match status" value="1"/>
</dbReference>
<protein>
    <recommendedName>
        <fullName evidence="9">Methylated-DNA--protein-cysteine methyltransferase</fullName>
        <ecNumber evidence="9">2.1.1.63</ecNumber>
    </recommendedName>
    <alternativeName>
        <fullName evidence="9">6-O-methylguanine-DNA methyltransferase</fullName>
        <shortName evidence="9">MGMT</shortName>
    </alternativeName>
    <alternativeName>
        <fullName evidence="9">O-6-methylguanine-DNA-alkyltransferase</fullName>
    </alternativeName>
</protein>
<evidence type="ECO:0000259" key="10">
    <source>
        <dbReference type="Pfam" id="PF01035"/>
    </source>
</evidence>
<evidence type="ECO:0000313" key="15">
    <source>
        <dbReference type="Proteomes" id="UP000190229"/>
    </source>
</evidence>
<dbReference type="GO" id="GO:0005737">
    <property type="term" value="C:cytoplasm"/>
    <property type="evidence" value="ECO:0007669"/>
    <property type="project" value="UniProtKB-SubCell"/>
</dbReference>
<dbReference type="STRING" id="1765683.B2M26_10460"/>
<dbReference type="NCBIfam" id="TIGR00589">
    <property type="entry name" value="ogt"/>
    <property type="match status" value="1"/>
</dbReference>
<reference evidence="12 14" key="1">
    <citation type="submission" date="2016-02" db="EMBL/GenBank/DDBJ databases">
        <title>Draft genome sequence of Acidibacillus ferrooxidans SLC66.</title>
        <authorList>
            <person name="Oliveira G."/>
            <person name="Nancucheo I."/>
            <person name="Dall'Agnol H."/>
            <person name="Johnson B."/>
            <person name="Oliveira R."/>
            <person name="Nunes G.L."/>
            <person name="Tzotzos G."/>
            <person name="Orellana S.C."/>
            <person name="Salim A.C."/>
            <person name="Araujo F.M."/>
        </authorList>
    </citation>
    <scope>NUCLEOTIDE SEQUENCE [LARGE SCALE GENOMIC DNA]</scope>
    <source>
        <strain evidence="12 14">SLC66</strain>
    </source>
</reference>
<dbReference type="AlphaFoldDB" id="A0A162S366"/>
<evidence type="ECO:0000256" key="5">
    <source>
        <dbReference type="ARBA" id="ARBA00022679"/>
    </source>
</evidence>
<dbReference type="RefSeq" id="WP_067953396.1">
    <property type="nucleotide sequence ID" value="NZ_LSUQ01000009.1"/>
</dbReference>
<dbReference type="OrthoDB" id="9802228at2"/>
<dbReference type="InterPro" id="IPR036217">
    <property type="entry name" value="MethylDNA_cys_MeTrfase_DNAb"/>
</dbReference>
<evidence type="ECO:0000256" key="8">
    <source>
        <dbReference type="ARBA" id="ARBA00049348"/>
    </source>
</evidence>
<dbReference type="CDD" id="cd06445">
    <property type="entry name" value="ATase"/>
    <property type="match status" value="1"/>
</dbReference>
<dbReference type="InterPro" id="IPR008332">
    <property type="entry name" value="MethylG_MeTrfase_N"/>
</dbReference>
<evidence type="ECO:0000256" key="2">
    <source>
        <dbReference type="ARBA" id="ARBA00008711"/>
    </source>
</evidence>
<evidence type="ECO:0000256" key="9">
    <source>
        <dbReference type="HAMAP-Rule" id="MF_00772"/>
    </source>
</evidence>
<dbReference type="Pfam" id="PF01035">
    <property type="entry name" value="DNA_binding_1"/>
    <property type="match status" value="1"/>
</dbReference>
<evidence type="ECO:0000256" key="6">
    <source>
        <dbReference type="ARBA" id="ARBA00022763"/>
    </source>
</evidence>
<evidence type="ECO:0000256" key="4">
    <source>
        <dbReference type="ARBA" id="ARBA00022603"/>
    </source>
</evidence>
<dbReference type="Pfam" id="PF02870">
    <property type="entry name" value="Methyltransf_1N"/>
    <property type="match status" value="1"/>
</dbReference>
<dbReference type="Proteomes" id="UP000077421">
    <property type="component" value="Unassembled WGS sequence"/>
</dbReference>
<comment type="subcellular location">
    <subcellularLocation>
        <location evidence="9">Cytoplasm</location>
    </subcellularLocation>
</comment>
<feature type="domain" description="Methylated-DNA-[protein]-cysteine S-methyltransferase DNA binding" evidence="10">
    <location>
        <begin position="90"/>
        <end position="169"/>
    </location>
</feature>
<dbReference type="GO" id="GO:0032259">
    <property type="term" value="P:methylation"/>
    <property type="evidence" value="ECO:0007669"/>
    <property type="project" value="UniProtKB-KW"/>
</dbReference>
<keyword evidence="7 9" id="KW-0234">DNA repair</keyword>
<dbReference type="HAMAP" id="MF_00772">
    <property type="entry name" value="OGT"/>
    <property type="match status" value="1"/>
</dbReference>
<dbReference type="FunFam" id="1.10.10.10:FF:000214">
    <property type="entry name" value="Methylated-DNA--protein-cysteine methyltransferase"/>
    <property type="match status" value="1"/>
</dbReference>
<evidence type="ECO:0000313" key="12">
    <source>
        <dbReference type="EMBL" id="OAG94530.1"/>
    </source>
</evidence>
<comment type="catalytic activity">
    <reaction evidence="8 9">
        <text>a 6-O-methyl-2'-deoxyguanosine in DNA + L-cysteinyl-[protein] = S-methyl-L-cysteinyl-[protein] + a 2'-deoxyguanosine in DNA</text>
        <dbReference type="Rhea" id="RHEA:24000"/>
        <dbReference type="Rhea" id="RHEA-COMP:10131"/>
        <dbReference type="Rhea" id="RHEA-COMP:10132"/>
        <dbReference type="Rhea" id="RHEA-COMP:11367"/>
        <dbReference type="Rhea" id="RHEA-COMP:11368"/>
        <dbReference type="ChEBI" id="CHEBI:29950"/>
        <dbReference type="ChEBI" id="CHEBI:82612"/>
        <dbReference type="ChEBI" id="CHEBI:85445"/>
        <dbReference type="ChEBI" id="CHEBI:85448"/>
        <dbReference type="EC" id="2.1.1.63"/>
    </reaction>
</comment>
<dbReference type="InterPro" id="IPR036388">
    <property type="entry name" value="WH-like_DNA-bd_sf"/>
</dbReference>
<comment type="miscellaneous">
    <text evidence="9">This enzyme catalyzes only one turnover and therefore is not strictly catalytic. According to one definition, an enzyme is a biocatalyst that acts repeatedly and over many reaction cycles.</text>
</comment>
<dbReference type="Proteomes" id="UP000190229">
    <property type="component" value="Unassembled WGS sequence"/>
</dbReference>
<reference evidence="13 15" key="2">
    <citation type="submission" date="2017-02" db="EMBL/GenBank/DDBJ databases">
        <title>Draft genome of Acidibacillus ferrooxidans Huett2.</title>
        <authorList>
            <person name="Schopf S."/>
        </authorList>
    </citation>
    <scope>NUCLEOTIDE SEQUENCE [LARGE SCALE GENOMIC DNA]</scope>
    <source>
        <strain evidence="13 15">Huett2</strain>
    </source>
</reference>
<comment type="caution">
    <text evidence="12">The sequence shown here is derived from an EMBL/GenBank/DDBJ whole genome shotgun (WGS) entry which is preliminary data.</text>
</comment>
<proteinExistence type="inferred from homology"/>
<dbReference type="PANTHER" id="PTHR10815:SF12">
    <property type="entry name" value="METHYLATED-DNA--PROTEIN-CYSTEINE METHYLTRANSFERASE, INDUCIBLE"/>
    <property type="match status" value="1"/>
</dbReference>
<comment type="function">
    <text evidence="9">Involved in the cellular defense against the biological effects of O6-methylguanine (O6-MeG) and O4-methylthymine (O4-MeT) in DNA. Repairs the methylated nucleobase in DNA by stoichiometrically transferring the methyl group to a cysteine residue in the enzyme. This is a suicide reaction: the enzyme is irreversibly inactivated.</text>
</comment>
<dbReference type="InterPro" id="IPR014048">
    <property type="entry name" value="MethylDNA_cys_MeTrfase_DNA-bd"/>
</dbReference>
<dbReference type="InterPro" id="IPR001497">
    <property type="entry name" value="MethylDNA_cys_MeTrfase_AS"/>
</dbReference>
<dbReference type="Gene3D" id="3.30.160.70">
    <property type="entry name" value="Methylated DNA-protein cysteine methyltransferase domain"/>
    <property type="match status" value="1"/>
</dbReference>
<keyword evidence="6 9" id="KW-0227">DNA damage</keyword>
<evidence type="ECO:0000313" key="14">
    <source>
        <dbReference type="Proteomes" id="UP000077421"/>
    </source>
</evidence>
<dbReference type="PROSITE" id="PS00374">
    <property type="entry name" value="MGMT"/>
    <property type="match status" value="1"/>
</dbReference>
<keyword evidence="15" id="KW-1185">Reference proteome</keyword>
<keyword evidence="4 9" id="KW-0489">Methyltransferase</keyword>
<comment type="catalytic activity">
    <reaction evidence="1 9">
        <text>a 4-O-methyl-thymidine in DNA + L-cysteinyl-[protein] = a thymidine in DNA + S-methyl-L-cysteinyl-[protein]</text>
        <dbReference type="Rhea" id="RHEA:53428"/>
        <dbReference type="Rhea" id="RHEA-COMP:10131"/>
        <dbReference type="Rhea" id="RHEA-COMP:10132"/>
        <dbReference type="Rhea" id="RHEA-COMP:13555"/>
        <dbReference type="Rhea" id="RHEA-COMP:13556"/>
        <dbReference type="ChEBI" id="CHEBI:29950"/>
        <dbReference type="ChEBI" id="CHEBI:82612"/>
        <dbReference type="ChEBI" id="CHEBI:137386"/>
        <dbReference type="ChEBI" id="CHEBI:137387"/>
        <dbReference type="EC" id="2.1.1.63"/>
    </reaction>
</comment>
<dbReference type="InterPro" id="IPR023546">
    <property type="entry name" value="MGMT"/>
</dbReference>
<evidence type="ECO:0000256" key="7">
    <source>
        <dbReference type="ARBA" id="ARBA00023204"/>
    </source>
</evidence>
<dbReference type="EC" id="2.1.1.63" evidence="9"/>
<sequence length="174" mass="19469">MLQPSSTVYFATLKHEDWELRLAATDVGLCNILLPKEPFDSLEGWIKKSIPDARLIHSETKLQPYAKEIREYFMGQRTAFFSPLDLRGTPFQVQVWRELLHIPFGQTRSYSEIATNIGRPRAVRAVGGANGANPIPIIIPCHRVIGKNGTLTGYSGGLDIKTKLLNFEGYAQKA</sequence>
<dbReference type="GO" id="GO:0003908">
    <property type="term" value="F:methylated-DNA-[protein]-cysteine S-methyltransferase activity"/>
    <property type="evidence" value="ECO:0007669"/>
    <property type="project" value="UniProtKB-UniRule"/>
</dbReference>
<dbReference type="SUPFAM" id="SSF53155">
    <property type="entry name" value="Methylated DNA-protein cysteine methyltransferase domain"/>
    <property type="match status" value="1"/>
</dbReference>
<feature type="domain" description="Methylguanine DNA methyltransferase ribonuclease-like" evidence="11">
    <location>
        <begin position="8"/>
        <end position="86"/>
    </location>
</feature>
<dbReference type="InterPro" id="IPR036631">
    <property type="entry name" value="MGMT_N_sf"/>
</dbReference>
<dbReference type="EMBL" id="LSUQ01000009">
    <property type="protein sequence ID" value="OAG94530.1"/>
    <property type="molecule type" value="Genomic_DNA"/>
</dbReference>
<dbReference type="GO" id="GO:0006307">
    <property type="term" value="P:DNA alkylation repair"/>
    <property type="evidence" value="ECO:0007669"/>
    <property type="project" value="UniProtKB-UniRule"/>
</dbReference>
<keyword evidence="5 9" id="KW-0808">Transferase</keyword>
<evidence type="ECO:0000256" key="1">
    <source>
        <dbReference type="ARBA" id="ARBA00001286"/>
    </source>
</evidence>
<dbReference type="PANTHER" id="PTHR10815">
    <property type="entry name" value="METHYLATED-DNA--PROTEIN-CYSTEINE METHYLTRANSFERASE"/>
    <property type="match status" value="1"/>
</dbReference>
<evidence type="ECO:0000256" key="3">
    <source>
        <dbReference type="ARBA" id="ARBA00022490"/>
    </source>
</evidence>
<comment type="similarity">
    <text evidence="2 9">Belongs to the MGMT family.</text>
</comment>
<organism evidence="12 14">
    <name type="scientific">Ferroacidibacillus organovorans</name>
    <dbReference type="NCBI Taxonomy" id="1765683"/>
    <lineage>
        <taxon>Bacteria</taxon>
        <taxon>Bacillati</taxon>
        <taxon>Bacillota</taxon>
        <taxon>Bacilli</taxon>
        <taxon>Bacillales</taxon>
        <taxon>Alicyclobacillaceae</taxon>
        <taxon>Ferroacidibacillus</taxon>
    </lineage>
</organism>
<gene>
    <name evidence="12" type="ORF">AYW79_04940</name>
    <name evidence="13" type="ORF">B2M26_10460</name>
</gene>
<keyword evidence="3 9" id="KW-0963">Cytoplasm</keyword>
<feature type="active site" description="Nucleophile; methyl group acceptor" evidence="9">
    <location>
        <position position="141"/>
    </location>
</feature>
<evidence type="ECO:0000313" key="13">
    <source>
        <dbReference type="EMBL" id="OPG15502.1"/>
    </source>
</evidence>
<dbReference type="EMBL" id="MWPS01000027">
    <property type="protein sequence ID" value="OPG15502.1"/>
    <property type="molecule type" value="Genomic_DNA"/>
</dbReference>
<name>A0A162S366_9BACL</name>
<accession>A0A162S366</accession>
<dbReference type="SUPFAM" id="SSF46767">
    <property type="entry name" value="Methylated DNA-protein cysteine methyltransferase, C-terminal domain"/>
    <property type="match status" value="1"/>
</dbReference>
<evidence type="ECO:0000259" key="11">
    <source>
        <dbReference type="Pfam" id="PF02870"/>
    </source>
</evidence>